<dbReference type="Proteomes" id="UP000234275">
    <property type="component" value="Unassembled WGS sequence"/>
</dbReference>
<protein>
    <submittedName>
        <fullName evidence="1">Uncharacterized protein</fullName>
    </submittedName>
</protein>
<dbReference type="VEuPathDB" id="FungiDB:P170DRAFT_443215"/>
<sequence>MSATIYSQIVGLDEIIPRIETSDCEGIETCTRHWPQDDHIFRPFFYHFSSYRSQLGPATQITLAGDLGAQETVRIPSKSRTVARARPIRSQGMLLATLLEIVYDSLGDISEIAPIVQPKLRYVIGSKRYSAQSEGAAVVGSHPGTPIISYAGWFEGQSWNNFLAETLNIMLGQLAANLSVPFQDQDAFVVGYYGSCVFVARGSFSGDMISRVHSNGCSEEDVFQLKFTRGYDLSSKDDWNDAMRALTRLFRYLLSGNARIDSLRTLFHQGASASSRDSYPTQVPGVE</sequence>
<dbReference type="OrthoDB" id="4486482at2759"/>
<organism evidence="1 2">
    <name type="scientific">Aspergillus steynii IBT 23096</name>
    <dbReference type="NCBI Taxonomy" id="1392250"/>
    <lineage>
        <taxon>Eukaryota</taxon>
        <taxon>Fungi</taxon>
        <taxon>Dikarya</taxon>
        <taxon>Ascomycota</taxon>
        <taxon>Pezizomycotina</taxon>
        <taxon>Eurotiomycetes</taxon>
        <taxon>Eurotiomycetidae</taxon>
        <taxon>Eurotiales</taxon>
        <taxon>Aspergillaceae</taxon>
        <taxon>Aspergillus</taxon>
        <taxon>Aspergillus subgen. Circumdati</taxon>
    </lineage>
</organism>
<name>A0A2I2GRB7_9EURO</name>
<dbReference type="RefSeq" id="XP_024710720.1">
    <property type="nucleotide sequence ID" value="XM_024850517.1"/>
</dbReference>
<evidence type="ECO:0000313" key="2">
    <source>
        <dbReference type="Proteomes" id="UP000234275"/>
    </source>
</evidence>
<keyword evidence="2" id="KW-1185">Reference proteome</keyword>
<dbReference type="AlphaFoldDB" id="A0A2I2GRB7"/>
<reference evidence="1 2" key="1">
    <citation type="submission" date="2016-12" db="EMBL/GenBank/DDBJ databases">
        <title>The genomes of Aspergillus section Nigri reveals drivers in fungal speciation.</title>
        <authorList>
            <consortium name="DOE Joint Genome Institute"/>
            <person name="Vesth T.C."/>
            <person name="Nybo J."/>
            <person name="Theobald S."/>
            <person name="Brandl J."/>
            <person name="Frisvad J.C."/>
            <person name="Nielsen K.F."/>
            <person name="Lyhne E.K."/>
            <person name="Kogle M.E."/>
            <person name="Kuo A."/>
            <person name="Riley R."/>
            <person name="Clum A."/>
            <person name="Nolan M."/>
            <person name="Lipzen A."/>
            <person name="Salamov A."/>
            <person name="Henrissat B."/>
            <person name="Wiebenga A."/>
            <person name="De Vries R.P."/>
            <person name="Grigoriev I.V."/>
            <person name="Mortensen U.H."/>
            <person name="Andersen M.R."/>
            <person name="Baker S.E."/>
        </authorList>
    </citation>
    <scope>NUCLEOTIDE SEQUENCE [LARGE SCALE GENOMIC DNA]</scope>
    <source>
        <strain evidence="1 2">IBT 23096</strain>
    </source>
</reference>
<proteinExistence type="predicted"/>
<evidence type="ECO:0000313" key="1">
    <source>
        <dbReference type="EMBL" id="PLB55418.1"/>
    </source>
</evidence>
<dbReference type="GeneID" id="36558216"/>
<accession>A0A2I2GRB7</accession>
<comment type="caution">
    <text evidence="1">The sequence shown here is derived from an EMBL/GenBank/DDBJ whole genome shotgun (WGS) entry which is preliminary data.</text>
</comment>
<dbReference type="EMBL" id="MSFO01000001">
    <property type="protein sequence ID" value="PLB55418.1"/>
    <property type="molecule type" value="Genomic_DNA"/>
</dbReference>
<gene>
    <name evidence="1" type="ORF">P170DRAFT_443215</name>
</gene>